<dbReference type="PROSITE" id="PS50297">
    <property type="entry name" value="ANK_REP_REGION"/>
    <property type="match status" value="1"/>
</dbReference>
<evidence type="ECO:0000256" key="1">
    <source>
        <dbReference type="ARBA" id="ARBA00022737"/>
    </source>
</evidence>
<keyword evidence="2 3" id="KW-0040">ANK repeat</keyword>
<accession>D7FVK2</accession>
<keyword evidence="5" id="KW-1185">Reference proteome</keyword>
<dbReference type="EMBL" id="FN649760">
    <property type="protein sequence ID" value="CBJ31923.1"/>
    <property type="molecule type" value="Genomic_DNA"/>
</dbReference>
<name>D7FVK2_ECTSI</name>
<feature type="repeat" description="ANK" evidence="3">
    <location>
        <begin position="15"/>
        <end position="35"/>
    </location>
</feature>
<dbReference type="SUPFAM" id="SSF48403">
    <property type="entry name" value="Ankyrin repeat"/>
    <property type="match status" value="1"/>
</dbReference>
<organism evidence="4 5">
    <name type="scientific">Ectocarpus siliculosus</name>
    <name type="common">Brown alga</name>
    <name type="synonym">Conferva siliculosa</name>
    <dbReference type="NCBI Taxonomy" id="2880"/>
    <lineage>
        <taxon>Eukaryota</taxon>
        <taxon>Sar</taxon>
        <taxon>Stramenopiles</taxon>
        <taxon>Ochrophyta</taxon>
        <taxon>PX clade</taxon>
        <taxon>Phaeophyceae</taxon>
        <taxon>Ectocarpales</taxon>
        <taxon>Ectocarpaceae</taxon>
        <taxon>Ectocarpus</taxon>
    </lineage>
</organism>
<dbReference type="InParanoid" id="D7FVK2"/>
<protein>
    <submittedName>
        <fullName evidence="4">Uncharacterized protein</fullName>
    </submittedName>
</protein>
<dbReference type="PANTHER" id="PTHR24166">
    <property type="entry name" value="ROLLING PEBBLES, ISOFORM B"/>
    <property type="match status" value="1"/>
</dbReference>
<gene>
    <name evidence="4" type="ORF">Esi_0294_0021</name>
</gene>
<dbReference type="Gene3D" id="1.25.40.20">
    <property type="entry name" value="Ankyrin repeat-containing domain"/>
    <property type="match status" value="1"/>
</dbReference>
<evidence type="ECO:0000313" key="4">
    <source>
        <dbReference type="EMBL" id="CBJ31923.1"/>
    </source>
</evidence>
<dbReference type="InterPro" id="IPR002110">
    <property type="entry name" value="Ankyrin_rpt"/>
</dbReference>
<dbReference type="AlphaFoldDB" id="D7FVK2"/>
<dbReference type="InterPro" id="IPR050889">
    <property type="entry name" value="Dendritic_Spine_Reg/Scaffold"/>
</dbReference>
<evidence type="ECO:0000313" key="5">
    <source>
        <dbReference type="Proteomes" id="UP000002630"/>
    </source>
</evidence>
<evidence type="ECO:0000256" key="3">
    <source>
        <dbReference type="PROSITE-ProRule" id="PRU00023"/>
    </source>
</evidence>
<dbReference type="Proteomes" id="UP000002630">
    <property type="component" value="Unassembled WGS sequence"/>
</dbReference>
<dbReference type="Pfam" id="PF13857">
    <property type="entry name" value="Ank_5"/>
    <property type="match status" value="1"/>
</dbReference>
<reference evidence="4 5" key="1">
    <citation type="journal article" date="2010" name="Nature">
        <title>The Ectocarpus genome and the independent evolution of multicellularity in brown algae.</title>
        <authorList>
            <person name="Cock J.M."/>
            <person name="Sterck L."/>
            <person name="Rouze P."/>
            <person name="Scornet D."/>
            <person name="Allen A.E."/>
            <person name="Amoutzias G."/>
            <person name="Anthouard V."/>
            <person name="Artiguenave F."/>
            <person name="Aury J.M."/>
            <person name="Badger J.H."/>
            <person name="Beszteri B."/>
            <person name="Billiau K."/>
            <person name="Bonnet E."/>
            <person name="Bothwell J.H."/>
            <person name="Bowler C."/>
            <person name="Boyen C."/>
            <person name="Brownlee C."/>
            <person name="Carrano C.J."/>
            <person name="Charrier B."/>
            <person name="Cho G.Y."/>
            <person name="Coelho S.M."/>
            <person name="Collen J."/>
            <person name="Corre E."/>
            <person name="Da Silva C."/>
            <person name="Delage L."/>
            <person name="Delaroque N."/>
            <person name="Dittami S.M."/>
            <person name="Doulbeau S."/>
            <person name="Elias M."/>
            <person name="Farnham G."/>
            <person name="Gachon C.M."/>
            <person name="Gschloessl B."/>
            <person name="Heesch S."/>
            <person name="Jabbari K."/>
            <person name="Jubin C."/>
            <person name="Kawai H."/>
            <person name="Kimura K."/>
            <person name="Kloareg B."/>
            <person name="Kupper F.C."/>
            <person name="Lang D."/>
            <person name="Le Bail A."/>
            <person name="Leblanc C."/>
            <person name="Lerouge P."/>
            <person name="Lohr M."/>
            <person name="Lopez P.J."/>
            <person name="Martens C."/>
            <person name="Maumus F."/>
            <person name="Michel G."/>
            <person name="Miranda-Saavedra D."/>
            <person name="Morales J."/>
            <person name="Moreau H."/>
            <person name="Motomura T."/>
            <person name="Nagasato C."/>
            <person name="Napoli C.A."/>
            <person name="Nelson D.R."/>
            <person name="Nyvall-Collen P."/>
            <person name="Peters A.F."/>
            <person name="Pommier C."/>
            <person name="Potin P."/>
            <person name="Poulain J."/>
            <person name="Quesneville H."/>
            <person name="Read B."/>
            <person name="Rensing S.A."/>
            <person name="Ritter A."/>
            <person name="Rousvoal S."/>
            <person name="Samanta M."/>
            <person name="Samson G."/>
            <person name="Schroeder D.C."/>
            <person name="Segurens B."/>
            <person name="Strittmatter M."/>
            <person name="Tonon T."/>
            <person name="Tregear J.W."/>
            <person name="Valentin K."/>
            <person name="von Dassow P."/>
            <person name="Yamagishi T."/>
            <person name="Van de Peer Y."/>
            <person name="Wincker P."/>
        </authorList>
    </citation>
    <scope>NUCLEOTIDE SEQUENCE [LARGE SCALE GENOMIC DNA]</scope>
    <source>
        <strain evidence="5">Ec32 / CCAP1310/4</strain>
    </source>
</reference>
<proteinExistence type="predicted"/>
<dbReference type="PANTHER" id="PTHR24166:SF48">
    <property type="entry name" value="PROTEIN VAPYRIN"/>
    <property type="match status" value="1"/>
</dbReference>
<dbReference type="OrthoDB" id="426293at2759"/>
<dbReference type="PROSITE" id="PS50088">
    <property type="entry name" value="ANK_REPEAT"/>
    <property type="match status" value="1"/>
</dbReference>
<keyword evidence="1" id="KW-0677">Repeat</keyword>
<evidence type="ECO:0000256" key="2">
    <source>
        <dbReference type="ARBA" id="ARBA00023043"/>
    </source>
</evidence>
<dbReference type="InterPro" id="IPR036770">
    <property type="entry name" value="Ankyrin_rpt-contain_sf"/>
</dbReference>
<sequence length="52" mass="5233">MLLKAGASVVATSAQGATPLHFAAEKGNLEVAKVMHAGADVNSRMPSGETPL</sequence>